<dbReference type="Proteomes" id="UP000276133">
    <property type="component" value="Unassembled WGS sequence"/>
</dbReference>
<feature type="region of interest" description="Disordered" evidence="1">
    <location>
        <begin position="1"/>
        <end position="22"/>
    </location>
</feature>
<dbReference type="AlphaFoldDB" id="A0A3M7SU99"/>
<dbReference type="EMBL" id="REGN01000780">
    <property type="protein sequence ID" value="RNA39148.1"/>
    <property type="molecule type" value="Genomic_DNA"/>
</dbReference>
<proteinExistence type="predicted"/>
<accession>A0A3M7SU99</accession>
<evidence type="ECO:0000313" key="3">
    <source>
        <dbReference type="Proteomes" id="UP000276133"/>
    </source>
</evidence>
<evidence type="ECO:0000256" key="1">
    <source>
        <dbReference type="SAM" id="MobiDB-lite"/>
    </source>
</evidence>
<sequence>MRVERKGKVEEEEEGKSRKSRGKKMYKLVLNCTRKDNFFVRVKVKFGLYFLKISHIQETMLDLGFTLRVVNTSLRYLQCRFGKWISELPVQFNSDTFFMGRSLSELKRVDCI</sequence>
<gene>
    <name evidence="2" type="ORF">BpHYR1_031375</name>
</gene>
<name>A0A3M7SU99_BRAPC</name>
<evidence type="ECO:0000313" key="2">
    <source>
        <dbReference type="EMBL" id="RNA39148.1"/>
    </source>
</evidence>
<comment type="caution">
    <text evidence="2">The sequence shown here is derived from an EMBL/GenBank/DDBJ whole genome shotgun (WGS) entry which is preliminary data.</text>
</comment>
<keyword evidence="3" id="KW-1185">Reference proteome</keyword>
<organism evidence="2 3">
    <name type="scientific">Brachionus plicatilis</name>
    <name type="common">Marine rotifer</name>
    <name type="synonym">Brachionus muelleri</name>
    <dbReference type="NCBI Taxonomy" id="10195"/>
    <lineage>
        <taxon>Eukaryota</taxon>
        <taxon>Metazoa</taxon>
        <taxon>Spiralia</taxon>
        <taxon>Gnathifera</taxon>
        <taxon>Rotifera</taxon>
        <taxon>Eurotatoria</taxon>
        <taxon>Monogononta</taxon>
        <taxon>Pseudotrocha</taxon>
        <taxon>Ploima</taxon>
        <taxon>Brachionidae</taxon>
        <taxon>Brachionus</taxon>
    </lineage>
</organism>
<protein>
    <submittedName>
        <fullName evidence="2">Uncharacterized protein</fullName>
    </submittedName>
</protein>
<reference evidence="2 3" key="1">
    <citation type="journal article" date="2018" name="Sci. Rep.">
        <title>Genomic signatures of local adaptation to the degree of environmental predictability in rotifers.</title>
        <authorList>
            <person name="Franch-Gras L."/>
            <person name="Hahn C."/>
            <person name="Garcia-Roger E.M."/>
            <person name="Carmona M.J."/>
            <person name="Serra M."/>
            <person name="Gomez A."/>
        </authorList>
    </citation>
    <scope>NUCLEOTIDE SEQUENCE [LARGE SCALE GENOMIC DNA]</scope>
    <source>
        <strain evidence="2">HYR1</strain>
    </source>
</reference>